<proteinExistence type="predicted"/>
<evidence type="ECO:0000313" key="1">
    <source>
        <dbReference type="EMBL" id="OBZ70325.1"/>
    </source>
</evidence>
<dbReference type="Proteomes" id="UP000092993">
    <property type="component" value="Unassembled WGS sequence"/>
</dbReference>
<accession>A0A1C7M087</accession>
<dbReference type="AlphaFoldDB" id="A0A1C7M087"/>
<gene>
    <name evidence="1" type="ORF">A0H81_09593</name>
</gene>
<reference evidence="1 2" key="1">
    <citation type="submission" date="2016-03" db="EMBL/GenBank/DDBJ databases">
        <title>Whole genome sequencing of Grifola frondosa 9006-11.</title>
        <authorList>
            <person name="Min B."/>
            <person name="Park H."/>
            <person name="Kim J.-G."/>
            <person name="Cho H."/>
            <person name="Oh Y.-L."/>
            <person name="Kong W.-S."/>
            <person name="Choi I.-G."/>
        </authorList>
    </citation>
    <scope>NUCLEOTIDE SEQUENCE [LARGE SCALE GENOMIC DNA]</scope>
    <source>
        <strain evidence="1 2">9006-11</strain>
    </source>
</reference>
<organism evidence="1 2">
    <name type="scientific">Grifola frondosa</name>
    <name type="common">Maitake</name>
    <name type="synonym">Polyporus frondosus</name>
    <dbReference type="NCBI Taxonomy" id="5627"/>
    <lineage>
        <taxon>Eukaryota</taxon>
        <taxon>Fungi</taxon>
        <taxon>Dikarya</taxon>
        <taxon>Basidiomycota</taxon>
        <taxon>Agaricomycotina</taxon>
        <taxon>Agaricomycetes</taxon>
        <taxon>Polyporales</taxon>
        <taxon>Grifolaceae</taxon>
        <taxon>Grifola</taxon>
    </lineage>
</organism>
<protein>
    <submittedName>
        <fullName evidence="1">Uncharacterized protein</fullName>
    </submittedName>
</protein>
<name>A0A1C7M087_GRIFR</name>
<dbReference type="EMBL" id="LUGG01000014">
    <property type="protein sequence ID" value="OBZ70325.1"/>
    <property type="molecule type" value="Genomic_DNA"/>
</dbReference>
<sequence>MGSTPPLGFRSTNGHRRSPALRRVYYNPNPSLGLDFLSINALSGKSLAEETDGMDALQKAVLYTVVAEADPIDVVEGSAVEEADDPVEGPEPIVVVVGSAVAEADDPVEGPEPIVVVVGSAVAEADDPVEGPEPIVVVVGSAVAEADDPVEGPEPIVVVVGSAVAEADDPVEGPEPIVVVVGSTVAEADDPVEGPEPIVVVVGSAVAEADDPVEGSAVPEAEPIDVVVGSAVALDDDAIEVLQGSVVGDVEAIDVVEGTVVALTEQAVVVPYTLEVVAATEVVMPVHSVTVTVTVTTEAGVLRVAVTVVGLPVVIVGSTETVPVVSPVVAPTVVGYAEVVPPVVTVAVGTSKQELGNEKMELAAREEWLRCPKKNVGEVAVAVVEELKDVGTVDVPGKKVGHTKVEFAPGVDNVLVPTDVADELKTDVLNSTVVVGYSLCTKAAQWPGKQD</sequence>
<evidence type="ECO:0000313" key="2">
    <source>
        <dbReference type="Proteomes" id="UP000092993"/>
    </source>
</evidence>
<keyword evidence="2" id="KW-1185">Reference proteome</keyword>
<comment type="caution">
    <text evidence="1">The sequence shown here is derived from an EMBL/GenBank/DDBJ whole genome shotgun (WGS) entry which is preliminary data.</text>
</comment>